<gene>
    <name evidence="5" type="ORF">GU243_00655</name>
</gene>
<dbReference type="InterPro" id="IPR015421">
    <property type="entry name" value="PyrdxlP-dep_Trfase_major"/>
</dbReference>
<name>A0A6P1NJA1_9MICC</name>
<evidence type="ECO:0000256" key="4">
    <source>
        <dbReference type="PIRSR" id="PIRSR618319-50"/>
    </source>
</evidence>
<evidence type="ECO:0000256" key="2">
    <source>
        <dbReference type="ARBA" id="ARBA00022898"/>
    </source>
</evidence>
<dbReference type="PANTHER" id="PTHR32328">
    <property type="entry name" value="L-SERYL-TRNA(SEC) SELENIUM TRANSFERASE"/>
    <property type="match status" value="1"/>
</dbReference>
<comment type="cofactor">
    <cofactor evidence="1 4">
        <name>pyridoxal 5'-phosphate</name>
        <dbReference type="ChEBI" id="CHEBI:597326"/>
    </cofactor>
</comment>
<dbReference type="InterPro" id="IPR015424">
    <property type="entry name" value="PyrdxlP-dep_Trfase"/>
</dbReference>
<keyword evidence="2 4" id="KW-0663">Pyridoxal phosphate</keyword>
<dbReference type="InterPro" id="IPR018319">
    <property type="entry name" value="SelA-like"/>
</dbReference>
<keyword evidence="6" id="KW-1185">Reference proteome</keyword>
<organism evidence="5 6">
    <name type="scientific">Pseudarthrobacter psychrotolerans</name>
    <dbReference type="NCBI Taxonomy" id="2697569"/>
    <lineage>
        <taxon>Bacteria</taxon>
        <taxon>Bacillati</taxon>
        <taxon>Actinomycetota</taxon>
        <taxon>Actinomycetes</taxon>
        <taxon>Micrococcales</taxon>
        <taxon>Micrococcaceae</taxon>
        <taxon>Pseudarthrobacter</taxon>
    </lineage>
</organism>
<comment type="similarity">
    <text evidence="3">Belongs to the SelA family.</text>
</comment>
<dbReference type="KEGG" id="psey:GU243_00655"/>
<accession>A0A6P1NJA1</accession>
<keyword evidence="5" id="KW-0032">Aminotransferase</keyword>
<evidence type="ECO:0000256" key="1">
    <source>
        <dbReference type="ARBA" id="ARBA00001933"/>
    </source>
</evidence>
<reference evidence="5 6" key="1">
    <citation type="submission" date="2020-01" db="EMBL/GenBank/DDBJ databases">
        <title>Pseudarthrobacter psychrotolerans sp. nov., isolated from antarctic soil.</title>
        <authorList>
            <person name="Shin Y."/>
            <person name="Park W."/>
        </authorList>
    </citation>
    <scope>NUCLEOTIDE SEQUENCE [LARGE SCALE GENOMIC DNA]</scope>
    <source>
        <strain evidence="5 6">YJ56</strain>
    </source>
</reference>
<dbReference type="AlphaFoldDB" id="A0A6P1NJA1"/>
<dbReference type="Gene3D" id="3.40.640.10">
    <property type="entry name" value="Type I PLP-dependent aspartate aminotransferase-like (Major domain)"/>
    <property type="match status" value="1"/>
</dbReference>
<dbReference type="Pfam" id="PF03841">
    <property type="entry name" value="SelA"/>
    <property type="match status" value="1"/>
</dbReference>
<dbReference type="Proteomes" id="UP000464186">
    <property type="component" value="Chromosome"/>
</dbReference>
<dbReference type="GO" id="GO:0004125">
    <property type="term" value="F:L-seryl-tRNA(Sec) selenium transferase activity"/>
    <property type="evidence" value="ECO:0007669"/>
    <property type="project" value="TreeGrafter"/>
</dbReference>
<evidence type="ECO:0000256" key="3">
    <source>
        <dbReference type="ARBA" id="ARBA00044507"/>
    </source>
</evidence>
<feature type="modified residue" description="N6-(pyridoxal phosphate)lysine" evidence="4">
    <location>
        <position position="211"/>
    </location>
</feature>
<dbReference type="SUPFAM" id="SSF53383">
    <property type="entry name" value="PLP-dependent transferases"/>
    <property type="match status" value="1"/>
</dbReference>
<evidence type="ECO:0000313" key="5">
    <source>
        <dbReference type="EMBL" id="QHK18540.1"/>
    </source>
</evidence>
<dbReference type="EMBL" id="CP047898">
    <property type="protein sequence ID" value="QHK18540.1"/>
    <property type="molecule type" value="Genomic_DNA"/>
</dbReference>
<sequence length="372" mass="39473">MSFYSDLGLKPVINAATTFTALGGSLMPEEVLEAMRDAAGSFVDMHDLHLAAGKRLAELTRNDAAYATSGCAAALVLALLGIRSKGDPRVLREFPGRDLAPSEVIMHAAHRIPYDAAIAMSGVTIRQIGNIQQTFDWELEAAITEKTAAVLYVAGSHLPQVALPLSEVVRIAKSRGVPVIVDAAAQLPPMENLWHFTREAGADVAVFSGGKALRGPQASGLMVGNAEIIEAARQNGAPFQRWARAMKAGKEEVAGLVAAVERFINLDHAALHGQWLATVDAWREGLRGLDGVSPHAELLNEAGQPVPRLYVGMTDSGRAARALAELEGASPRVAVLPDLRNGTAHGFWIGPDLLQDGEAQIVQDAVRSAITN</sequence>
<keyword evidence="5" id="KW-0808">Transferase</keyword>
<dbReference type="GO" id="GO:0008483">
    <property type="term" value="F:transaminase activity"/>
    <property type="evidence" value="ECO:0007669"/>
    <property type="project" value="UniProtKB-KW"/>
</dbReference>
<dbReference type="PANTHER" id="PTHR32328:SF0">
    <property type="entry name" value="L-SERYL-TRNA(SEC) SELENIUM TRANSFERASE"/>
    <property type="match status" value="1"/>
</dbReference>
<protein>
    <submittedName>
        <fullName evidence="5">Aminotransferase class V-fold PLP-dependent enzyme</fullName>
    </submittedName>
</protein>
<proteinExistence type="inferred from homology"/>
<evidence type="ECO:0000313" key="6">
    <source>
        <dbReference type="Proteomes" id="UP000464186"/>
    </source>
</evidence>